<protein>
    <recommendedName>
        <fullName evidence="5">F5/8 type C domain-containing protein</fullName>
    </recommendedName>
</protein>
<feature type="signal peptide" evidence="2">
    <location>
        <begin position="1"/>
        <end position="22"/>
    </location>
</feature>
<evidence type="ECO:0000256" key="2">
    <source>
        <dbReference type="SAM" id="SignalP"/>
    </source>
</evidence>
<sequence>MRNSMSLLLLVCMGAFLVLATADPDVTMSQENAAATKAVPLSNQHIHTNKRRHNRRRRRKLDEDEPDLSAIDTDGAEVSHSDGSMWVGEVENVLDGDLETTLSSAMQGDCINPTVVPTVTIDLGLGNDAFLEEIIVYHKQDGSKYCNQQVSVSVDGDNWEQVYSTRSGFGPEEEGDGVSAKFLRTRVRYVQVQSGASDKDEKAYFGEIVMKGLDRRTRPRVSVSENGKYVYATVNNEVWKMSGITADGSWEKVEGDKELQHAEVTNDNTLAAVVKSGSIFVGKTEDWGPSRGKLKTVDMAGDGSMVIGSQENTDIYWSKLEDGQIKWKKLNAQAQDTMANADGSLFMLVTPNEPHIHALQTRKLEDDLNAEPTKLELPEDIKVLQASFGGRHEVWLVDTEYELWHAYLVDHESDGPRFKHDSFKKMEIRVLSASATGNGAVFGAALDGTGVIYCRHRDFERFAQQCEYLRGPWGRTPDRSYSPRQSQPTRSQGAKLTLNSLVP</sequence>
<dbReference type="AlphaFoldDB" id="A0A9N8HI87"/>
<feature type="compositionally biased region" description="Polar residues" evidence="1">
    <location>
        <begin position="482"/>
        <end position="503"/>
    </location>
</feature>
<feature type="chain" id="PRO_5040133750" description="F5/8 type C domain-containing protein" evidence="2">
    <location>
        <begin position="23"/>
        <end position="503"/>
    </location>
</feature>
<evidence type="ECO:0000313" key="4">
    <source>
        <dbReference type="Proteomes" id="UP001153069"/>
    </source>
</evidence>
<dbReference type="SUPFAM" id="SSF49785">
    <property type="entry name" value="Galactose-binding domain-like"/>
    <property type="match status" value="1"/>
</dbReference>
<feature type="region of interest" description="Disordered" evidence="1">
    <location>
        <begin position="39"/>
        <end position="70"/>
    </location>
</feature>
<dbReference type="InterPro" id="IPR008979">
    <property type="entry name" value="Galactose-bd-like_sf"/>
</dbReference>
<reference evidence="3" key="1">
    <citation type="submission" date="2020-06" db="EMBL/GenBank/DDBJ databases">
        <authorList>
            <consortium name="Plant Systems Biology data submission"/>
        </authorList>
    </citation>
    <scope>NUCLEOTIDE SEQUENCE</scope>
    <source>
        <strain evidence="3">D6</strain>
    </source>
</reference>
<organism evidence="3 4">
    <name type="scientific">Seminavis robusta</name>
    <dbReference type="NCBI Taxonomy" id="568900"/>
    <lineage>
        <taxon>Eukaryota</taxon>
        <taxon>Sar</taxon>
        <taxon>Stramenopiles</taxon>
        <taxon>Ochrophyta</taxon>
        <taxon>Bacillariophyta</taxon>
        <taxon>Bacillariophyceae</taxon>
        <taxon>Bacillariophycidae</taxon>
        <taxon>Naviculales</taxon>
        <taxon>Naviculaceae</taxon>
        <taxon>Seminavis</taxon>
    </lineage>
</organism>
<evidence type="ECO:0008006" key="5">
    <source>
        <dbReference type="Google" id="ProtNLM"/>
    </source>
</evidence>
<keyword evidence="4" id="KW-1185">Reference proteome</keyword>
<gene>
    <name evidence="3" type="ORF">SEMRO_486_G152670.1</name>
</gene>
<feature type="region of interest" description="Disordered" evidence="1">
    <location>
        <begin position="477"/>
        <end position="503"/>
    </location>
</feature>
<name>A0A9N8HI87_9STRA</name>
<keyword evidence="2" id="KW-0732">Signal</keyword>
<dbReference type="Proteomes" id="UP001153069">
    <property type="component" value="Unassembled WGS sequence"/>
</dbReference>
<dbReference type="EMBL" id="CAICTM010000485">
    <property type="protein sequence ID" value="CAB9511468.1"/>
    <property type="molecule type" value="Genomic_DNA"/>
</dbReference>
<accession>A0A9N8HI87</accession>
<evidence type="ECO:0000313" key="3">
    <source>
        <dbReference type="EMBL" id="CAB9511468.1"/>
    </source>
</evidence>
<feature type="compositionally biased region" description="Basic residues" evidence="1">
    <location>
        <begin position="47"/>
        <end position="59"/>
    </location>
</feature>
<proteinExistence type="predicted"/>
<comment type="caution">
    <text evidence="3">The sequence shown here is derived from an EMBL/GenBank/DDBJ whole genome shotgun (WGS) entry which is preliminary data.</text>
</comment>
<evidence type="ECO:0000256" key="1">
    <source>
        <dbReference type="SAM" id="MobiDB-lite"/>
    </source>
</evidence>
<dbReference type="Gene3D" id="2.60.120.260">
    <property type="entry name" value="Galactose-binding domain-like"/>
    <property type="match status" value="1"/>
</dbReference>